<dbReference type="Proteomes" id="UP000665944">
    <property type="component" value="Unassembled WGS sequence"/>
</dbReference>
<comment type="similarity">
    <text evidence="1">Belongs to the ArsC family.</text>
</comment>
<dbReference type="RefSeq" id="WP_017175880.1">
    <property type="nucleotide sequence ID" value="NZ_CP014107.1"/>
</dbReference>
<name>A0A3S7GTH0_STAHO</name>
<keyword evidence="4" id="KW-1185">Reference proteome</keyword>
<evidence type="ECO:0000313" key="4">
    <source>
        <dbReference type="Proteomes" id="UP000665944"/>
    </source>
</evidence>
<reference evidence="3 4" key="2">
    <citation type="submission" date="2022-06" db="EMBL/GenBank/DDBJ databases">
        <title>Staphylococcus hominis ShoR14 genome sequence.</title>
        <authorList>
            <person name="Yeo C.C."/>
            <person name="Chew C.H."/>
            <person name="Che Hamzah A.M."/>
            <person name="Al-Trad E.I."/>
        </authorList>
    </citation>
    <scope>NUCLEOTIDE SEQUENCE [LARGE SCALE GENOMIC DNA]</scope>
    <source>
        <strain evidence="3 4">ShoR14</strain>
    </source>
</reference>
<dbReference type="InterPro" id="IPR006660">
    <property type="entry name" value="Arsenate_reductase-like"/>
</dbReference>
<dbReference type="PROSITE" id="PS51354">
    <property type="entry name" value="GLUTAREDOXIN_2"/>
    <property type="match status" value="1"/>
</dbReference>
<sequence>MIKFYQYPKCTTCKKAARFLDEHGVSYESIDIVQHTPTKQEFKELVVKSEVEINKFFNTHGVKYRELGLKDKLKKLSNDEKLELLSSDGMLVKRPLAVSGEKVTLGFNEEQYKDVWL</sequence>
<dbReference type="SUPFAM" id="SSF52833">
    <property type="entry name" value="Thioredoxin-like"/>
    <property type="match status" value="1"/>
</dbReference>
<organism evidence="2">
    <name type="scientific">Staphylococcus hominis</name>
    <dbReference type="NCBI Taxonomy" id="1290"/>
    <lineage>
        <taxon>Bacteria</taxon>
        <taxon>Bacillati</taxon>
        <taxon>Bacillota</taxon>
        <taxon>Bacilli</taxon>
        <taxon>Bacillales</taxon>
        <taxon>Staphylococcaceae</taxon>
        <taxon>Staphylococcus</taxon>
    </lineage>
</organism>
<reference evidence="2" key="1">
    <citation type="submission" date="2016-02" db="EMBL/GenBank/DDBJ databases">
        <title>Genomic sequence of a clinical Staphylococcus hominis isolate.</title>
        <authorList>
            <person name="McClure J.M."/>
            <person name="Zhang K."/>
        </authorList>
    </citation>
    <scope>NUCLEOTIDE SEQUENCE</scope>
    <source>
        <strain evidence="2">C34847</strain>
    </source>
</reference>
<dbReference type="Pfam" id="PF03960">
    <property type="entry name" value="ArsC"/>
    <property type="match status" value="1"/>
</dbReference>
<dbReference type="AlphaFoldDB" id="A0A3S7GTH0"/>
<gene>
    <name evidence="2" type="ORF">AZE34_02690</name>
    <name evidence="3" type="ORF">J7T32_002845</name>
</gene>
<dbReference type="PROSITE" id="PS51353">
    <property type="entry name" value="ARSC"/>
    <property type="match status" value="1"/>
</dbReference>
<evidence type="ECO:0000313" key="2">
    <source>
        <dbReference type="EMBL" id="AVI05717.1"/>
    </source>
</evidence>
<dbReference type="PANTHER" id="PTHR30041:SF8">
    <property type="entry name" value="PROTEIN YFFB"/>
    <property type="match status" value="1"/>
</dbReference>
<dbReference type="InterPro" id="IPR006504">
    <property type="entry name" value="Tscrpt_reg_Spx/MgsR"/>
</dbReference>
<evidence type="ECO:0000313" key="3">
    <source>
        <dbReference type="EMBL" id="MCM5671706.1"/>
    </source>
</evidence>
<dbReference type="PANTHER" id="PTHR30041">
    <property type="entry name" value="ARSENATE REDUCTASE"/>
    <property type="match status" value="1"/>
</dbReference>
<dbReference type="EMBL" id="CP014567">
    <property type="protein sequence ID" value="AVI05717.1"/>
    <property type="molecule type" value="Genomic_DNA"/>
</dbReference>
<dbReference type="CDD" id="cd03036">
    <property type="entry name" value="ArsC_like"/>
    <property type="match status" value="1"/>
</dbReference>
<dbReference type="Gene3D" id="3.40.30.10">
    <property type="entry name" value="Glutaredoxin"/>
    <property type="match status" value="1"/>
</dbReference>
<dbReference type="NCBIfam" id="TIGR01617">
    <property type="entry name" value="arsC_related"/>
    <property type="match status" value="1"/>
</dbReference>
<dbReference type="EMBL" id="JAGHKT020000003">
    <property type="protein sequence ID" value="MCM5671706.1"/>
    <property type="molecule type" value="Genomic_DNA"/>
</dbReference>
<evidence type="ECO:0000256" key="1">
    <source>
        <dbReference type="PROSITE-ProRule" id="PRU01282"/>
    </source>
</evidence>
<dbReference type="InterPro" id="IPR036249">
    <property type="entry name" value="Thioredoxin-like_sf"/>
</dbReference>
<accession>A0A3S7GTH0</accession>
<protein>
    <submittedName>
        <fullName evidence="2 3">Arsenate reductase</fullName>
    </submittedName>
</protein>
<proteinExistence type="inferred from homology"/>